<dbReference type="Proteomes" id="UP000016933">
    <property type="component" value="Unassembled WGS sequence"/>
</dbReference>
<reference evidence="1 2" key="2">
    <citation type="journal article" date="2012" name="PLoS Pathog.">
        <title>Diverse lifestyles and strategies of plant pathogenesis encoded in the genomes of eighteen Dothideomycetes fungi.</title>
        <authorList>
            <person name="Ohm R.A."/>
            <person name="Feau N."/>
            <person name="Henrissat B."/>
            <person name="Schoch C.L."/>
            <person name="Horwitz B.A."/>
            <person name="Barry K.W."/>
            <person name="Condon B.J."/>
            <person name="Copeland A.C."/>
            <person name="Dhillon B."/>
            <person name="Glaser F."/>
            <person name="Hesse C.N."/>
            <person name="Kosti I."/>
            <person name="LaButti K."/>
            <person name="Lindquist E.A."/>
            <person name="Lucas S."/>
            <person name="Salamov A.A."/>
            <person name="Bradshaw R.E."/>
            <person name="Ciuffetti L."/>
            <person name="Hamelin R.C."/>
            <person name="Kema G.H.J."/>
            <person name="Lawrence C."/>
            <person name="Scott J.A."/>
            <person name="Spatafora J.W."/>
            <person name="Turgeon B.G."/>
            <person name="de Wit P.J.G.M."/>
            <person name="Zhong S."/>
            <person name="Goodwin S.B."/>
            <person name="Grigoriev I.V."/>
        </authorList>
    </citation>
    <scope>NUCLEOTIDE SEQUENCE [LARGE SCALE GENOMIC DNA]</scope>
    <source>
        <strain evidence="2">NZE10 / CBS 128990</strain>
    </source>
</reference>
<name>N1Q570_DOTSN</name>
<dbReference type="EMBL" id="KB446535">
    <property type="protein sequence ID" value="EME50205.1"/>
    <property type="molecule type" value="Genomic_DNA"/>
</dbReference>
<sequence>MRDPWQQQISNPELLFTMSVQRIAALAFSELVNVMTAITCTESQSRVVRNECLTPADCISKMRPIMKVQHSESADHGFRCMQCLGLSCDVSSYGTENLMAFPMRSAPPLFSILAAKLGRRSMRAADSR</sequence>
<dbReference type="HOGENOM" id="CLU_1959523_0_0_1"/>
<gene>
    <name evidence="1" type="ORF">DOTSEDRAFT_68920</name>
</gene>
<evidence type="ECO:0000313" key="2">
    <source>
        <dbReference type="Proteomes" id="UP000016933"/>
    </source>
</evidence>
<evidence type="ECO:0000313" key="1">
    <source>
        <dbReference type="EMBL" id="EME50205.1"/>
    </source>
</evidence>
<organism evidence="1 2">
    <name type="scientific">Dothistroma septosporum (strain NZE10 / CBS 128990)</name>
    <name type="common">Red band needle blight fungus</name>
    <name type="synonym">Mycosphaerella pini</name>
    <dbReference type="NCBI Taxonomy" id="675120"/>
    <lineage>
        <taxon>Eukaryota</taxon>
        <taxon>Fungi</taxon>
        <taxon>Dikarya</taxon>
        <taxon>Ascomycota</taxon>
        <taxon>Pezizomycotina</taxon>
        <taxon>Dothideomycetes</taxon>
        <taxon>Dothideomycetidae</taxon>
        <taxon>Mycosphaerellales</taxon>
        <taxon>Mycosphaerellaceae</taxon>
        <taxon>Dothistroma</taxon>
    </lineage>
</organism>
<protein>
    <submittedName>
        <fullName evidence="1">Uncharacterized protein</fullName>
    </submittedName>
</protein>
<keyword evidence="2" id="KW-1185">Reference proteome</keyword>
<accession>N1Q570</accession>
<proteinExistence type="predicted"/>
<dbReference type="AlphaFoldDB" id="N1Q570"/>
<reference evidence="2" key="1">
    <citation type="journal article" date="2012" name="PLoS Genet.">
        <title>The genomes of the fungal plant pathogens Cladosporium fulvum and Dothistroma septosporum reveal adaptation to different hosts and lifestyles but also signatures of common ancestry.</title>
        <authorList>
            <person name="de Wit P.J.G.M."/>
            <person name="van der Burgt A."/>
            <person name="Oekmen B."/>
            <person name="Stergiopoulos I."/>
            <person name="Abd-Elsalam K.A."/>
            <person name="Aerts A.L."/>
            <person name="Bahkali A.H."/>
            <person name="Beenen H.G."/>
            <person name="Chettri P."/>
            <person name="Cox M.P."/>
            <person name="Datema E."/>
            <person name="de Vries R.P."/>
            <person name="Dhillon B."/>
            <person name="Ganley A.R."/>
            <person name="Griffiths S.A."/>
            <person name="Guo Y."/>
            <person name="Hamelin R.C."/>
            <person name="Henrissat B."/>
            <person name="Kabir M.S."/>
            <person name="Jashni M.K."/>
            <person name="Kema G."/>
            <person name="Klaubauf S."/>
            <person name="Lapidus A."/>
            <person name="Levasseur A."/>
            <person name="Lindquist E."/>
            <person name="Mehrabi R."/>
            <person name="Ohm R.A."/>
            <person name="Owen T.J."/>
            <person name="Salamov A."/>
            <person name="Schwelm A."/>
            <person name="Schijlen E."/>
            <person name="Sun H."/>
            <person name="van den Burg H.A."/>
            <person name="van Ham R.C.H.J."/>
            <person name="Zhang S."/>
            <person name="Goodwin S.B."/>
            <person name="Grigoriev I.V."/>
            <person name="Collemare J."/>
            <person name="Bradshaw R.E."/>
        </authorList>
    </citation>
    <scope>NUCLEOTIDE SEQUENCE [LARGE SCALE GENOMIC DNA]</scope>
    <source>
        <strain evidence="2">NZE10 / CBS 128990</strain>
    </source>
</reference>